<dbReference type="PANTHER" id="PTHR43691:SF11">
    <property type="entry name" value="FI09636P-RELATED"/>
    <property type="match status" value="1"/>
</dbReference>
<comment type="catalytic activity">
    <reaction evidence="3">
        <text>uridine + phosphate = alpha-D-ribose 1-phosphate + uracil</text>
        <dbReference type="Rhea" id="RHEA:24388"/>
        <dbReference type="ChEBI" id="CHEBI:16704"/>
        <dbReference type="ChEBI" id="CHEBI:17568"/>
        <dbReference type="ChEBI" id="CHEBI:43474"/>
        <dbReference type="ChEBI" id="CHEBI:57720"/>
        <dbReference type="EC" id="2.4.2.3"/>
    </reaction>
</comment>
<sequence>MTQKKSWYLKISSQDCAPNVILVGDPARLTIFAQLMEHAQEIAHEREFKTITGTYKNVPVSVIAVGIGAPAALIALEELWELGVEVVVRAGTGMSWGVPLGNFILVQAAARNEGISKDYLPLNFPAVPNIELFQTFYETLRREGAPLSCGIILTSDSFYTDLFPHHVEGKHPPRPSKTLLEQYAPFGLISADMETAALYIAAQYLGIKSLSLLLATVDGIHKQMLDNDKRIQKEQELARLTLEGIHHYHTSRER</sequence>
<comment type="caution">
    <text evidence="5">The sequence shown here is derived from an EMBL/GenBank/DDBJ whole genome shotgun (WGS) entry which is preliminary data.</text>
</comment>
<accession>A0ABU3NTH3</accession>
<dbReference type="EC" id="2.4.2.3" evidence="1"/>
<feature type="domain" description="Nucleoside phosphorylase" evidence="4">
    <location>
        <begin position="20"/>
        <end position="228"/>
    </location>
</feature>
<evidence type="ECO:0000256" key="1">
    <source>
        <dbReference type="ARBA" id="ARBA00011888"/>
    </source>
</evidence>
<dbReference type="InterPro" id="IPR000845">
    <property type="entry name" value="Nucleoside_phosphorylase_d"/>
</dbReference>
<proteinExistence type="predicted"/>
<dbReference type="InterPro" id="IPR035994">
    <property type="entry name" value="Nucleoside_phosphorylase_sf"/>
</dbReference>
<dbReference type="RefSeq" id="WP_315626155.1">
    <property type="nucleotide sequence ID" value="NZ_JAUHMF010000003.1"/>
</dbReference>
<name>A0ABU3NTH3_9CHLR</name>
<dbReference type="EMBL" id="JAUHMF010000003">
    <property type="protein sequence ID" value="MDT8899432.1"/>
    <property type="molecule type" value="Genomic_DNA"/>
</dbReference>
<evidence type="ECO:0000313" key="6">
    <source>
        <dbReference type="Proteomes" id="UP001254165"/>
    </source>
</evidence>
<keyword evidence="6" id="KW-1185">Reference proteome</keyword>
<organism evidence="5 6">
    <name type="scientific">Thermanaerothrix solaris</name>
    <dbReference type="NCBI Taxonomy" id="3058434"/>
    <lineage>
        <taxon>Bacteria</taxon>
        <taxon>Bacillati</taxon>
        <taxon>Chloroflexota</taxon>
        <taxon>Anaerolineae</taxon>
        <taxon>Anaerolineales</taxon>
        <taxon>Anaerolineaceae</taxon>
        <taxon>Thermanaerothrix</taxon>
    </lineage>
</organism>
<evidence type="ECO:0000256" key="3">
    <source>
        <dbReference type="ARBA" id="ARBA00048447"/>
    </source>
</evidence>
<reference evidence="5 6" key="1">
    <citation type="submission" date="2023-07" db="EMBL/GenBank/DDBJ databases">
        <title>Novel species of Thermanaerothrix with wide hydrolytic capabilities.</title>
        <authorList>
            <person name="Zayulina K.S."/>
            <person name="Podosokorskaya O.A."/>
            <person name="Elcheninov A.G."/>
        </authorList>
    </citation>
    <scope>NUCLEOTIDE SEQUENCE [LARGE SCALE GENOMIC DNA]</scope>
    <source>
        <strain evidence="5 6">4228-RoL</strain>
    </source>
</reference>
<evidence type="ECO:0000259" key="4">
    <source>
        <dbReference type="Pfam" id="PF01048"/>
    </source>
</evidence>
<dbReference type="Proteomes" id="UP001254165">
    <property type="component" value="Unassembled WGS sequence"/>
</dbReference>
<evidence type="ECO:0000313" key="5">
    <source>
        <dbReference type="EMBL" id="MDT8899432.1"/>
    </source>
</evidence>
<dbReference type="Pfam" id="PF01048">
    <property type="entry name" value="PNP_UDP_1"/>
    <property type="match status" value="1"/>
</dbReference>
<dbReference type="SUPFAM" id="SSF53167">
    <property type="entry name" value="Purine and uridine phosphorylases"/>
    <property type="match status" value="1"/>
</dbReference>
<gene>
    <name evidence="5" type="ORF">QYE77_14300</name>
</gene>
<dbReference type="Gene3D" id="3.40.50.1580">
    <property type="entry name" value="Nucleoside phosphorylase domain"/>
    <property type="match status" value="1"/>
</dbReference>
<dbReference type="PANTHER" id="PTHR43691">
    <property type="entry name" value="URIDINE PHOSPHORYLASE"/>
    <property type="match status" value="1"/>
</dbReference>
<evidence type="ECO:0000256" key="2">
    <source>
        <dbReference type="ARBA" id="ARBA00021980"/>
    </source>
</evidence>
<dbReference type="CDD" id="cd17767">
    <property type="entry name" value="UP_EcUdp-like"/>
    <property type="match status" value="1"/>
</dbReference>
<protein>
    <recommendedName>
        <fullName evidence="2">Uridine phosphorylase</fullName>
        <ecNumber evidence="1">2.4.2.3</ecNumber>
    </recommendedName>
</protein>